<gene>
    <name evidence="1" type="ORF">BDZ31_002663</name>
</gene>
<evidence type="ECO:0000313" key="2">
    <source>
        <dbReference type="Proteomes" id="UP000585272"/>
    </source>
</evidence>
<organism evidence="1 2">
    <name type="scientific">Conexibacter arvalis</name>
    <dbReference type="NCBI Taxonomy" id="912552"/>
    <lineage>
        <taxon>Bacteria</taxon>
        <taxon>Bacillati</taxon>
        <taxon>Actinomycetota</taxon>
        <taxon>Thermoleophilia</taxon>
        <taxon>Solirubrobacterales</taxon>
        <taxon>Conexibacteraceae</taxon>
        <taxon>Conexibacter</taxon>
    </lineage>
</organism>
<name>A0A840IG81_9ACTN</name>
<dbReference type="RefSeq" id="WP_221243048.1">
    <property type="nucleotide sequence ID" value="NZ_JACHNU010000003.1"/>
</dbReference>
<reference evidence="1 2" key="1">
    <citation type="submission" date="2020-08" db="EMBL/GenBank/DDBJ databases">
        <title>Genomic Encyclopedia of Archaeal and Bacterial Type Strains, Phase II (KMG-II): from individual species to whole genera.</title>
        <authorList>
            <person name="Goeker M."/>
        </authorList>
    </citation>
    <scope>NUCLEOTIDE SEQUENCE [LARGE SCALE GENOMIC DNA]</scope>
    <source>
        <strain evidence="1 2">DSM 23288</strain>
    </source>
</reference>
<keyword evidence="2" id="KW-1185">Reference proteome</keyword>
<sequence length="73" mass="8188">MLVGEAMTIVDVSSNLRRRHDDSQIMLPKPRRDELGVLMARRELLEELVIVLEPVHPGWIGRGAGAIEPFGNE</sequence>
<dbReference type="EMBL" id="JACHNU010000003">
    <property type="protein sequence ID" value="MBB4663074.1"/>
    <property type="molecule type" value="Genomic_DNA"/>
</dbReference>
<dbReference type="Proteomes" id="UP000585272">
    <property type="component" value="Unassembled WGS sequence"/>
</dbReference>
<accession>A0A840IG81</accession>
<proteinExistence type="predicted"/>
<evidence type="ECO:0000313" key="1">
    <source>
        <dbReference type="EMBL" id="MBB4663074.1"/>
    </source>
</evidence>
<dbReference type="AlphaFoldDB" id="A0A840IG81"/>
<protein>
    <submittedName>
        <fullName evidence="1">Uncharacterized protein</fullName>
    </submittedName>
</protein>
<comment type="caution">
    <text evidence="1">The sequence shown here is derived from an EMBL/GenBank/DDBJ whole genome shotgun (WGS) entry which is preliminary data.</text>
</comment>